<feature type="domain" description="Remorin C-terminal" evidence="3">
    <location>
        <begin position="126"/>
        <end position="231"/>
    </location>
</feature>
<protein>
    <recommendedName>
        <fullName evidence="7">Remorin</fullName>
    </recommendedName>
</protein>
<dbReference type="EMBL" id="CM029054">
    <property type="protein sequence ID" value="KAG2544146.1"/>
    <property type="molecule type" value="Genomic_DNA"/>
</dbReference>
<sequence length="238" mass="25986">MANCFSPCATILHSAACHLFTKQAFFFCSSKPLASSAAACDKIPIRLSSASMAAEEAKKVEVEATKDIAEEKAIVPLPTPPAAPKVDKPADDSKAIVVVKDAAEKPAATGGSTERDAYLAKIVSEKRLTLITAWEESEKARAENRAAKKLAYITSWEKAKKAEMEAELKKMEEQLEKKKAAYEEKLKNKLAMLHKTAEEKRALTEAKRGEEMIMAEELAAKYRAKGEAPTKLFGLLKA</sequence>
<dbReference type="Pfam" id="PF03763">
    <property type="entry name" value="Remorin_C"/>
    <property type="match status" value="1"/>
</dbReference>
<evidence type="ECO:0000259" key="3">
    <source>
        <dbReference type="Pfam" id="PF03763"/>
    </source>
</evidence>
<evidence type="ECO:0000256" key="1">
    <source>
        <dbReference type="ARBA" id="ARBA00005711"/>
    </source>
</evidence>
<comment type="similarity">
    <text evidence="1">Belongs to the remorin family.</text>
</comment>
<evidence type="ECO:0000313" key="6">
    <source>
        <dbReference type="Proteomes" id="UP000823388"/>
    </source>
</evidence>
<keyword evidence="6" id="KW-1185">Reference proteome</keyword>
<dbReference type="Pfam" id="PF03766">
    <property type="entry name" value="Remorin_N"/>
    <property type="match status" value="1"/>
</dbReference>
<reference evidence="5 6" key="1">
    <citation type="submission" date="2020-05" db="EMBL/GenBank/DDBJ databases">
        <title>WGS assembly of Panicum virgatum.</title>
        <authorList>
            <person name="Lovell J.T."/>
            <person name="Jenkins J."/>
            <person name="Shu S."/>
            <person name="Juenger T.E."/>
            <person name="Schmutz J."/>
        </authorList>
    </citation>
    <scope>NUCLEOTIDE SEQUENCE [LARGE SCALE GENOMIC DNA]</scope>
    <source>
        <strain evidence="6">cv. AP13</strain>
    </source>
</reference>
<gene>
    <name evidence="5" type="ORF">PVAP13_9NG789800</name>
</gene>
<organism evidence="5 6">
    <name type="scientific">Panicum virgatum</name>
    <name type="common">Blackwell switchgrass</name>
    <dbReference type="NCBI Taxonomy" id="38727"/>
    <lineage>
        <taxon>Eukaryota</taxon>
        <taxon>Viridiplantae</taxon>
        <taxon>Streptophyta</taxon>
        <taxon>Embryophyta</taxon>
        <taxon>Tracheophyta</taxon>
        <taxon>Spermatophyta</taxon>
        <taxon>Magnoliopsida</taxon>
        <taxon>Liliopsida</taxon>
        <taxon>Poales</taxon>
        <taxon>Poaceae</taxon>
        <taxon>PACMAD clade</taxon>
        <taxon>Panicoideae</taxon>
        <taxon>Panicodae</taxon>
        <taxon>Paniceae</taxon>
        <taxon>Panicinae</taxon>
        <taxon>Panicum</taxon>
        <taxon>Panicum sect. Hiantes</taxon>
    </lineage>
</organism>
<evidence type="ECO:0000313" key="5">
    <source>
        <dbReference type="EMBL" id="KAG2544146.1"/>
    </source>
</evidence>
<dbReference type="Proteomes" id="UP000823388">
    <property type="component" value="Chromosome 9N"/>
</dbReference>
<proteinExistence type="inferred from homology"/>
<comment type="caution">
    <text evidence="5">The sequence shown here is derived from an EMBL/GenBank/DDBJ whole genome shotgun (WGS) entry which is preliminary data.</text>
</comment>
<dbReference type="InterPro" id="IPR005516">
    <property type="entry name" value="Remorin_C"/>
</dbReference>
<keyword evidence="2" id="KW-0175">Coiled coil</keyword>
<name>A0A8T0NAT5_PANVG</name>
<dbReference type="AlphaFoldDB" id="A0A8T0NAT5"/>
<accession>A0A8T0NAT5</accession>
<dbReference type="InterPro" id="IPR005518">
    <property type="entry name" value="Remorin_N"/>
</dbReference>
<feature type="domain" description="Remorin N-terminal" evidence="4">
    <location>
        <begin position="65"/>
        <end position="122"/>
    </location>
</feature>
<dbReference type="PANTHER" id="PTHR31775">
    <property type="entry name" value="OS02G0117200 PROTEIN"/>
    <property type="match status" value="1"/>
</dbReference>
<evidence type="ECO:0000259" key="4">
    <source>
        <dbReference type="Pfam" id="PF03766"/>
    </source>
</evidence>
<feature type="coiled-coil region" evidence="2">
    <location>
        <begin position="154"/>
        <end position="199"/>
    </location>
</feature>
<dbReference type="PANTHER" id="PTHR31775:SF6">
    <property type="entry name" value="OS03G0111200 PROTEIN"/>
    <property type="match status" value="1"/>
</dbReference>
<evidence type="ECO:0008006" key="7">
    <source>
        <dbReference type="Google" id="ProtNLM"/>
    </source>
</evidence>
<evidence type="ECO:0000256" key="2">
    <source>
        <dbReference type="SAM" id="Coils"/>
    </source>
</evidence>